<comment type="function">
    <text evidence="1">Acts as a defensive agent. Recognizes blood group fucosylated oligosaccharides including A, B, H and Lewis B-type antigens. Does not recognize Lewis A antigen and has low affinity for monovalent haptens.</text>
</comment>
<name>A0A9J7NA27_BRAFL</name>
<keyword evidence="4" id="KW-0479">Metal-binding</keyword>
<evidence type="ECO:0000256" key="2">
    <source>
        <dbReference type="ARBA" id="ARBA00010147"/>
    </source>
</evidence>
<evidence type="ECO:0000256" key="6">
    <source>
        <dbReference type="ARBA" id="ARBA00022837"/>
    </source>
</evidence>
<dbReference type="GO" id="GO:0042806">
    <property type="term" value="F:fucose binding"/>
    <property type="evidence" value="ECO:0007669"/>
    <property type="project" value="UniProtKB-ARBA"/>
</dbReference>
<dbReference type="InterPro" id="IPR006585">
    <property type="entry name" value="FTP1"/>
</dbReference>
<sequence>MTTFLQGVAEGRIIVIIVCGSGNTDVDNEPNLAPYGSTTTRLGFRESYAMITQKGKTPSWFVEKMNAISEGPTVVEVFIPTGSTAVTTVPPDTIATSVFDTGKETCGLSSFHHFPQTRCPGNTVTLHSDVTLQFCVEACCKDPSCLSFNYNTMSKCKLKNYVCSAEEKEVSSIGNMYDRIVGPDGNIALGKAAFQTSTNWDADGPASRAVDGNTDPDLTNGKSCTHTNGEDNASWWVDLGQAYMVDRVVIYNRMDWGPERLNPFNIHIGDSDQVSANPMCGGNHQIDVTKPSMSVPCPGMRGRYLGVRLPGSNRKLSLCEVKIFPGETPGAMAALTTTQSPPTTLSVSTATTPGQKTAYGCRHEYLQLSCAEGETLWVLDANFGRTSTTHPCSSCNNCPTDCRAASSLSVVRSACQGQRQCSVLAHHSVFGDPCSGINKYLEASYRCITGIGTSRVQHGVFRITPWLRP</sequence>
<evidence type="ECO:0000313" key="10">
    <source>
        <dbReference type="Proteomes" id="UP000001554"/>
    </source>
</evidence>
<evidence type="ECO:0000259" key="8">
    <source>
        <dbReference type="PROSITE" id="PS50228"/>
    </source>
</evidence>
<dbReference type="GO" id="GO:0010185">
    <property type="term" value="P:regulation of cellular defense response"/>
    <property type="evidence" value="ECO:0007669"/>
    <property type="project" value="UniProtKB-ARBA"/>
</dbReference>
<comment type="subunit">
    <text evidence="3">Homotrimer.</text>
</comment>
<dbReference type="CDD" id="cd22827">
    <property type="entry name" value="Gal_Rha_Lectin_SUL-I-like"/>
    <property type="match status" value="1"/>
</dbReference>
<dbReference type="PROSITE" id="PS50948">
    <property type="entry name" value="PAN"/>
    <property type="match status" value="1"/>
</dbReference>
<protein>
    <submittedName>
        <fullName evidence="11">Uncharacterized protein LOC118430094</fullName>
    </submittedName>
</protein>
<dbReference type="GO" id="GO:0001868">
    <property type="term" value="P:regulation of complement activation, lectin pathway"/>
    <property type="evidence" value="ECO:0007669"/>
    <property type="project" value="UniProtKB-ARBA"/>
</dbReference>
<dbReference type="InterPro" id="IPR039477">
    <property type="entry name" value="ILEI/PANDER_dom"/>
</dbReference>
<dbReference type="RefSeq" id="XP_035696696.1">
    <property type="nucleotide sequence ID" value="XM_035840803.1"/>
</dbReference>
<organism evidence="10 11">
    <name type="scientific">Branchiostoma floridae</name>
    <name type="common">Florida lancelet</name>
    <name type="synonym">Amphioxus</name>
    <dbReference type="NCBI Taxonomy" id="7739"/>
    <lineage>
        <taxon>Eukaryota</taxon>
        <taxon>Metazoa</taxon>
        <taxon>Chordata</taxon>
        <taxon>Cephalochordata</taxon>
        <taxon>Leptocardii</taxon>
        <taxon>Amphioxiformes</taxon>
        <taxon>Branchiostomatidae</taxon>
        <taxon>Branchiostoma</taxon>
    </lineage>
</organism>
<dbReference type="PROSITE" id="PS50228">
    <property type="entry name" value="SUEL_LECTIN"/>
    <property type="match status" value="1"/>
</dbReference>
<dbReference type="AlphaFoldDB" id="A0A9J7NA27"/>
<dbReference type="PANTHER" id="PTHR45713:SF6">
    <property type="entry name" value="F5_8 TYPE C DOMAIN-CONTAINING PROTEIN"/>
    <property type="match status" value="1"/>
</dbReference>
<keyword evidence="6" id="KW-0106">Calcium</keyword>
<dbReference type="Gene3D" id="2.60.120.740">
    <property type="match status" value="1"/>
</dbReference>
<feature type="domain" description="SUEL-type lectin" evidence="8">
    <location>
        <begin position="360"/>
        <end position="448"/>
    </location>
</feature>
<dbReference type="GeneID" id="118430094"/>
<dbReference type="OrthoDB" id="547680at2759"/>
<dbReference type="SUPFAM" id="SSF49785">
    <property type="entry name" value="Galactose-binding domain-like"/>
    <property type="match status" value="1"/>
</dbReference>
<gene>
    <name evidence="11" type="primary">LOC118430094</name>
</gene>
<dbReference type="InterPro" id="IPR000922">
    <property type="entry name" value="Lectin_gal-bd_dom"/>
</dbReference>
<dbReference type="GO" id="GO:0046872">
    <property type="term" value="F:metal ion binding"/>
    <property type="evidence" value="ECO:0007669"/>
    <property type="project" value="UniProtKB-KW"/>
</dbReference>
<dbReference type="Pfam" id="PF02140">
    <property type="entry name" value="SUEL_Lectin"/>
    <property type="match status" value="1"/>
</dbReference>
<dbReference type="InterPro" id="IPR008979">
    <property type="entry name" value="Galactose-bd-like_sf"/>
</dbReference>
<dbReference type="FunFam" id="2.60.120.740:FF:000001">
    <property type="entry name" value="Adhesion G protein-coupled receptor L2"/>
    <property type="match status" value="1"/>
</dbReference>
<accession>A0A9J7NA27</accession>
<feature type="domain" description="Apple" evidence="9">
    <location>
        <begin position="106"/>
        <end position="181"/>
    </location>
</feature>
<keyword evidence="7" id="KW-1015">Disulfide bond</keyword>
<reference evidence="10" key="1">
    <citation type="journal article" date="2020" name="Nat. Ecol. Evol.">
        <title>Deeply conserved synteny resolves early events in vertebrate evolution.</title>
        <authorList>
            <person name="Simakov O."/>
            <person name="Marletaz F."/>
            <person name="Yue J.X."/>
            <person name="O'Connell B."/>
            <person name="Jenkins J."/>
            <person name="Brandt A."/>
            <person name="Calef R."/>
            <person name="Tung C.H."/>
            <person name="Huang T.K."/>
            <person name="Schmutz J."/>
            <person name="Satoh N."/>
            <person name="Yu J.K."/>
            <person name="Putnam N.H."/>
            <person name="Green R.E."/>
            <person name="Rokhsar D.S."/>
        </authorList>
    </citation>
    <scope>NUCLEOTIDE SEQUENCE [LARGE SCALE GENOMIC DNA]</scope>
    <source>
        <strain evidence="10">S238N-H82</strain>
    </source>
</reference>
<dbReference type="Pfam" id="PF22633">
    <property type="entry name" value="F5_F8_type_C_2"/>
    <property type="match status" value="1"/>
</dbReference>
<evidence type="ECO:0000259" key="9">
    <source>
        <dbReference type="PROSITE" id="PS50948"/>
    </source>
</evidence>
<dbReference type="PANTHER" id="PTHR45713">
    <property type="entry name" value="FTP DOMAIN-CONTAINING PROTEIN"/>
    <property type="match status" value="1"/>
</dbReference>
<comment type="similarity">
    <text evidence="2">Belongs to the fucolectin family.</text>
</comment>
<dbReference type="SMART" id="SM00607">
    <property type="entry name" value="FTP"/>
    <property type="match status" value="1"/>
</dbReference>
<dbReference type="InterPro" id="IPR003609">
    <property type="entry name" value="Pan_app"/>
</dbReference>
<proteinExistence type="inferred from homology"/>
<dbReference type="InterPro" id="IPR051941">
    <property type="entry name" value="BG_Antigen-Binding_Lectin"/>
</dbReference>
<reference evidence="11" key="2">
    <citation type="submission" date="2025-08" db="UniProtKB">
        <authorList>
            <consortium name="RefSeq"/>
        </authorList>
    </citation>
    <scope>IDENTIFICATION</scope>
    <source>
        <strain evidence="11">S238N-H82</strain>
        <tissue evidence="11">Testes</tissue>
    </source>
</reference>
<dbReference type="InterPro" id="IPR043159">
    <property type="entry name" value="Lectin_gal-bd_sf"/>
</dbReference>
<evidence type="ECO:0000256" key="7">
    <source>
        <dbReference type="ARBA" id="ARBA00023157"/>
    </source>
</evidence>
<dbReference type="KEGG" id="bfo:118430094"/>
<evidence type="ECO:0000256" key="1">
    <source>
        <dbReference type="ARBA" id="ARBA00002219"/>
    </source>
</evidence>
<evidence type="ECO:0000313" key="11">
    <source>
        <dbReference type="RefSeq" id="XP_035696696.1"/>
    </source>
</evidence>
<dbReference type="Pfam" id="PF15711">
    <property type="entry name" value="ILEI"/>
    <property type="match status" value="1"/>
</dbReference>
<evidence type="ECO:0000256" key="3">
    <source>
        <dbReference type="ARBA" id="ARBA00011233"/>
    </source>
</evidence>
<dbReference type="Gene3D" id="2.60.120.260">
    <property type="entry name" value="Galactose-binding domain-like"/>
    <property type="match status" value="1"/>
</dbReference>
<dbReference type="Proteomes" id="UP000001554">
    <property type="component" value="Chromosome 14"/>
</dbReference>
<evidence type="ECO:0000256" key="5">
    <source>
        <dbReference type="ARBA" id="ARBA00022734"/>
    </source>
</evidence>
<evidence type="ECO:0000256" key="4">
    <source>
        <dbReference type="ARBA" id="ARBA00022723"/>
    </source>
</evidence>
<keyword evidence="5" id="KW-0430">Lectin</keyword>
<keyword evidence="10" id="KW-1185">Reference proteome</keyword>